<accession>A0ABV1B9P2</accession>
<dbReference type="RefSeq" id="WP_178645407.1">
    <property type="nucleotide sequence ID" value="NZ_JBBMEJ010000001.1"/>
</dbReference>
<sequence>MEPIKRNHMVIVRGGGDLATGVIHKLHQCGYRVLILECDHPSAIRRHVAFCEAVYDGSAEVEGVVCRRIQETDILAQCESCWEVGEIPLLTDADGQHIHELASEAVVDAILAKKNLGTDRSMAPLTVGLGPGFTAGEDVDYVIETMRGHNLGRIIREGSALPNTGVPGLIAGIGKERVIHSPAAGNMRNISHIADLVEKDQVIAMIGDIPVKATISGVIRGLIRDGYPVFEGMKIADIDPRAEQKKNCFTISDKARCIAGGVLEVLLSRGVRP</sequence>
<dbReference type="Proteomes" id="UP001473063">
    <property type="component" value="Unassembled WGS sequence"/>
</dbReference>
<name>A0ABV1B9P2_9FIRM</name>
<evidence type="ECO:0000313" key="1">
    <source>
        <dbReference type="EMBL" id="MEQ2369363.1"/>
    </source>
</evidence>
<dbReference type="InterPro" id="IPR017695">
    <property type="entry name" value="Se-dep_Mo_hydrolase_YqeB"/>
</dbReference>
<reference evidence="1 2" key="1">
    <citation type="submission" date="2024-03" db="EMBL/GenBank/DDBJ databases">
        <title>Human intestinal bacterial collection.</title>
        <authorList>
            <person name="Pauvert C."/>
            <person name="Hitch T.C.A."/>
            <person name="Clavel T."/>
        </authorList>
    </citation>
    <scope>NUCLEOTIDE SEQUENCE [LARGE SCALE GENOMIC DNA]</scope>
    <source>
        <strain evidence="1 2">CLA-JM-H16</strain>
    </source>
</reference>
<protein>
    <submittedName>
        <fullName evidence="1">Selenium-dependent molybdenum cofactor biosynthesis protein YqeB</fullName>
    </submittedName>
</protein>
<dbReference type="EMBL" id="JBBMEJ010000001">
    <property type="protein sequence ID" value="MEQ2369363.1"/>
    <property type="molecule type" value="Genomic_DNA"/>
</dbReference>
<evidence type="ECO:0000313" key="2">
    <source>
        <dbReference type="Proteomes" id="UP001473063"/>
    </source>
</evidence>
<keyword evidence="2" id="KW-1185">Reference proteome</keyword>
<proteinExistence type="predicted"/>
<dbReference type="NCBIfam" id="TIGR03309">
    <property type="entry name" value="matur_yqeB"/>
    <property type="match status" value="1"/>
</dbReference>
<organism evidence="1 2">
    <name type="scientific">Blautia aquisgranensis</name>
    <dbReference type="NCBI Taxonomy" id="3133153"/>
    <lineage>
        <taxon>Bacteria</taxon>
        <taxon>Bacillati</taxon>
        <taxon>Bacillota</taxon>
        <taxon>Clostridia</taxon>
        <taxon>Lachnospirales</taxon>
        <taxon>Lachnospiraceae</taxon>
        <taxon>Blautia</taxon>
    </lineage>
</organism>
<comment type="caution">
    <text evidence="1">The sequence shown here is derived from an EMBL/GenBank/DDBJ whole genome shotgun (WGS) entry which is preliminary data.</text>
</comment>
<gene>
    <name evidence="1" type="primary">yqeB</name>
    <name evidence="1" type="ORF">WMO28_00115</name>
</gene>